<keyword evidence="3" id="KW-1185">Reference proteome</keyword>
<evidence type="ECO:0000313" key="2">
    <source>
        <dbReference type="EMBL" id="KAK7462418.1"/>
    </source>
</evidence>
<organism evidence="2 3">
    <name type="scientific">Marasmiellus scandens</name>
    <dbReference type="NCBI Taxonomy" id="2682957"/>
    <lineage>
        <taxon>Eukaryota</taxon>
        <taxon>Fungi</taxon>
        <taxon>Dikarya</taxon>
        <taxon>Basidiomycota</taxon>
        <taxon>Agaricomycotina</taxon>
        <taxon>Agaricomycetes</taxon>
        <taxon>Agaricomycetidae</taxon>
        <taxon>Agaricales</taxon>
        <taxon>Marasmiineae</taxon>
        <taxon>Omphalotaceae</taxon>
        <taxon>Marasmiellus</taxon>
    </lineage>
</organism>
<name>A0ABR1JLU0_9AGAR</name>
<reference evidence="2 3" key="1">
    <citation type="submission" date="2024-01" db="EMBL/GenBank/DDBJ databases">
        <title>A draft genome for the cacao thread blight pathogen Marasmiellus scandens.</title>
        <authorList>
            <person name="Baruah I.K."/>
            <person name="Leung J."/>
            <person name="Bukari Y."/>
            <person name="Amoako-Attah I."/>
            <person name="Meinhardt L.W."/>
            <person name="Bailey B.A."/>
            <person name="Cohen S.P."/>
        </authorList>
    </citation>
    <scope>NUCLEOTIDE SEQUENCE [LARGE SCALE GENOMIC DNA]</scope>
    <source>
        <strain evidence="2 3">GH-19</strain>
    </source>
</reference>
<feature type="region of interest" description="Disordered" evidence="1">
    <location>
        <begin position="103"/>
        <end position="139"/>
    </location>
</feature>
<comment type="caution">
    <text evidence="2">The sequence shown here is derived from an EMBL/GenBank/DDBJ whole genome shotgun (WGS) entry which is preliminary data.</text>
</comment>
<protein>
    <submittedName>
        <fullName evidence="2">Uncharacterized protein</fullName>
    </submittedName>
</protein>
<sequence length="217" mass="24262">MSGSRNNPGLKEKVYGFLKMTPSVDQRLKWQNANKDYLCTQCVQHGQPTCVPSTDRTTRCTFCTDNKAYCTRVDEERHATIKELLGLDDQTLNEIKHTLEEEGRYVSDGVGPVRERGTASPSGGTTPDAPAETESEESITVAVPPRFVDAIKTAQLEARQRTASFNSDRSEIERLQSLRGKFASEMSKRGSVHGYASWNNAHPFYVCASFVNMFQRT</sequence>
<dbReference type="EMBL" id="JBANRG010000011">
    <property type="protein sequence ID" value="KAK7462418.1"/>
    <property type="molecule type" value="Genomic_DNA"/>
</dbReference>
<proteinExistence type="predicted"/>
<evidence type="ECO:0000256" key="1">
    <source>
        <dbReference type="SAM" id="MobiDB-lite"/>
    </source>
</evidence>
<gene>
    <name evidence="2" type="ORF">VKT23_008017</name>
</gene>
<evidence type="ECO:0000313" key="3">
    <source>
        <dbReference type="Proteomes" id="UP001498398"/>
    </source>
</evidence>
<accession>A0ABR1JLU0</accession>
<dbReference type="Proteomes" id="UP001498398">
    <property type="component" value="Unassembled WGS sequence"/>
</dbReference>